<keyword evidence="5" id="KW-0134">Cell wall</keyword>
<dbReference type="PANTHER" id="PTHR31321:SF87">
    <property type="entry name" value="PECTINESTERASE 63-RELATED"/>
    <property type="match status" value="1"/>
</dbReference>
<evidence type="ECO:0000256" key="3">
    <source>
        <dbReference type="ARBA" id="ARBA00008891"/>
    </source>
</evidence>
<name>A0A151U751_CAJCA</name>
<dbReference type="InterPro" id="IPR011050">
    <property type="entry name" value="Pectin_lyase_fold/virulence"/>
</dbReference>
<dbReference type="GO" id="GO:0042545">
    <property type="term" value="P:cell wall modification"/>
    <property type="evidence" value="ECO:0007669"/>
    <property type="project" value="InterPro"/>
</dbReference>
<organism evidence="9 10">
    <name type="scientific">Cajanus cajan</name>
    <name type="common">Pigeon pea</name>
    <name type="synonym">Cajanus indicus</name>
    <dbReference type="NCBI Taxonomy" id="3821"/>
    <lineage>
        <taxon>Eukaryota</taxon>
        <taxon>Viridiplantae</taxon>
        <taxon>Streptophyta</taxon>
        <taxon>Embryophyta</taxon>
        <taxon>Tracheophyta</taxon>
        <taxon>Spermatophyta</taxon>
        <taxon>Magnoliopsida</taxon>
        <taxon>eudicotyledons</taxon>
        <taxon>Gunneridae</taxon>
        <taxon>Pentapetalae</taxon>
        <taxon>rosids</taxon>
        <taxon>fabids</taxon>
        <taxon>Fabales</taxon>
        <taxon>Fabaceae</taxon>
        <taxon>Papilionoideae</taxon>
        <taxon>50 kb inversion clade</taxon>
        <taxon>NPAAA clade</taxon>
        <taxon>indigoferoid/millettioid clade</taxon>
        <taxon>Phaseoleae</taxon>
        <taxon>Cajanus</taxon>
    </lineage>
</organism>
<keyword evidence="7" id="KW-0063">Aspartyl esterase</keyword>
<dbReference type="Gene3D" id="2.160.20.10">
    <property type="entry name" value="Single-stranded right-handed beta-helix, Pectin lyase-like"/>
    <property type="match status" value="2"/>
</dbReference>
<evidence type="ECO:0000259" key="8">
    <source>
        <dbReference type="Pfam" id="PF01095"/>
    </source>
</evidence>
<evidence type="ECO:0000256" key="6">
    <source>
        <dbReference type="ARBA" id="ARBA00022801"/>
    </source>
</evidence>
<evidence type="ECO:0000313" key="9">
    <source>
        <dbReference type="EMBL" id="KYP75051.1"/>
    </source>
</evidence>
<dbReference type="Pfam" id="PF01095">
    <property type="entry name" value="Pectinesterase"/>
    <property type="match status" value="1"/>
</dbReference>
<comment type="similarity">
    <text evidence="3">Belongs to the pectinesterase family.</text>
</comment>
<reference evidence="9 10" key="1">
    <citation type="journal article" date="2012" name="Nat. Biotechnol.">
        <title>Draft genome sequence of pigeonpea (Cajanus cajan), an orphan legume crop of resource-poor farmers.</title>
        <authorList>
            <person name="Varshney R.K."/>
            <person name="Chen W."/>
            <person name="Li Y."/>
            <person name="Bharti A.K."/>
            <person name="Saxena R.K."/>
            <person name="Schlueter J.A."/>
            <person name="Donoghue M.T."/>
            <person name="Azam S."/>
            <person name="Fan G."/>
            <person name="Whaley A.M."/>
            <person name="Farmer A.D."/>
            <person name="Sheridan J."/>
            <person name="Iwata A."/>
            <person name="Tuteja R."/>
            <person name="Penmetsa R.V."/>
            <person name="Wu W."/>
            <person name="Upadhyaya H.D."/>
            <person name="Yang S.P."/>
            <person name="Shah T."/>
            <person name="Saxena K.B."/>
            <person name="Michael T."/>
            <person name="McCombie W.R."/>
            <person name="Yang B."/>
            <person name="Zhang G."/>
            <person name="Yang H."/>
            <person name="Wang J."/>
            <person name="Spillane C."/>
            <person name="Cook D.R."/>
            <person name="May G.D."/>
            <person name="Xu X."/>
            <person name="Jackson S.A."/>
        </authorList>
    </citation>
    <scope>NUCLEOTIDE SEQUENCE [LARGE SCALE GENOMIC DNA]</scope>
    <source>
        <strain evidence="10">cv. Asha</strain>
    </source>
</reference>
<dbReference type="UniPathway" id="UPA00545">
    <property type="reaction ID" value="UER00823"/>
</dbReference>
<dbReference type="InterPro" id="IPR012334">
    <property type="entry name" value="Pectin_lyas_fold"/>
</dbReference>
<dbReference type="Proteomes" id="UP000075243">
    <property type="component" value="Chromosome 2"/>
</dbReference>
<dbReference type="STRING" id="3821.A0A151U751"/>
<dbReference type="GO" id="GO:0030599">
    <property type="term" value="F:pectinesterase activity"/>
    <property type="evidence" value="ECO:0007669"/>
    <property type="project" value="UniProtKB-EC"/>
</dbReference>
<evidence type="ECO:0000256" key="2">
    <source>
        <dbReference type="ARBA" id="ARBA00005184"/>
    </source>
</evidence>
<keyword evidence="5" id="KW-0964">Secreted</keyword>
<gene>
    <name evidence="9" type="ORF">KK1_007748</name>
</gene>
<dbReference type="Gramene" id="C.cajan_07542.t">
    <property type="protein sequence ID" value="C.cajan_07542.t"/>
    <property type="gene ID" value="C.cajan_07542"/>
</dbReference>
<accession>A0A151U751</accession>
<evidence type="ECO:0000256" key="1">
    <source>
        <dbReference type="ARBA" id="ARBA00004191"/>
    </source>
</evidence>
<evidence type="ECO:0000313" key="10">
    <source>
        <dbReference type="Proteomes" id="UP000075243"/>
    </source>
</evidence>
<feature type="domain" description="Pectinesterase catalytic" evidence="8">
    <location>
        <begin position="109"/>
        <end position="165"/>
    </location>
</feature>
<proteinExistence type="inferred from homology"/>
<dbReference type="AlphaFoldDB" id="A0A151U751"/>
<dbReference type="EMBL" id="CM003604">
    <property type="protein sequence ID" value="KYP75051.1"/>
    <property type="molecule type" value="Genomic_DNA"/>
</dbReference>
<evidence type="ECO:0000256" key="5">
    <source>
        <dbReference type="ARBA" id="ARBA00022512"/>
    </source>
</evidence>
<keyword evidence="6" id="KW-0378">Hydrolase</keyword>
<dbReference type="PANTHER" id="PTHR31321">
    <property type="entry name" value="ACYL-COA THIOESTER HYDROLASE YBHC-RELATED"/>
    <property type="match status" value="1"/>
</dbReference>
<comment type="subcellular location">
    <subcellularLocation>
        <location evidence="1">Secreted</location>
        <location evidence="1">Cell wall</location>
    </subcellularLocation>
</comment>
<dbReference type="GO" id="GO:0045490">
    <property type="term" value="P:pectin catabolic process"/>
    <property type="evidence" value="ECO:0007669"/>
    <property type="project" value="UniProtKB-UniPathway"/>
</dbReference>
<keyword evidence="10" id="KW-1185">Reference proteome</keyword>
<comment type="pathway">
    <text evidence="2">Glycan metabolism; pectin degradation; 2-dehydro-3-deoxy-D-gluconate from pectin: step 1/5.</text>
</comment>
<protein>
    <recommendedName>
        <fullName evidence="4">pectinesterase</fullName>
        <ecNumber evidence="4">3.1.1.11</ecNumber>
    </recommendedName>
</protein>
<dbReference type="SUPFAM" id="SSF51126">
    <property type="entry name" value="Pectin lyase-like"/>
    <property type="match status" value="1"/>
</dbReference>
<evidence type="ECO:0000256" key="4">
    <source>
        <dbReference type="ARBA" id="ARBA00013229"/>
    </source>
</evidence>
<dbReference type="EC" id="3.1.1.11" evidence="4"/>
<sequence length="170" mass="19134">MYEFLGFGIACKIWGFRKKILDPNLVAAEEGAKVVKVMQDGSGEFKTITDAIKSVLDGNAKHVIFYIGVGNYNEKKPKAQQNMSSITFARTAKTYGNSTPRPDEKMVGVQAIVLRISGDKETFYNCKIYGLQDIVCYDRNKHFFKDFLIQGIMDNIFGSAKSIYLVHKIL</sequence>
<dbReference type="InterPro" id="IPR000070">
    <property type="entry name" value="Pectinesterase_cat"/>
</dbReference>
<evidence type="ECO:0000256" key="7">
    <source>
        <dbReference type="ARBA" id="ARBA00023085"/>
    </source>
</evidence>